<dbReference type="Pfam" id="PF00498">
    <property type="entry name" value="FHA"/>
    <property type="match status" value="1"/>
</dbReference>
<dbReference type="SUPFAM" id="SSF49879">
    <property type="entry name" value="SMAD/FHA domain"/>
    <property type="match status" value="1"/>
</dbReference>
<dbReference type="PATRIC" id="fig|146537.3.peg.7858"/>
<dbReference type="InterPro" id="IPR000253">
    <property type="entry name" value="FHA_dom"/>
</dbReference>
<reference evidence="4" key="1">
    <citation type="journal article" date="2015" name="Genome Announc.">
        <title>Draft Genome Sequence of Thiostrepton-Producing Streptomyces azureus ATCC 14921.</title>
        <authorList>
            <person name="Sakihara K."/>
            <person name="Maeda J."/>
            <person name="Tashiro K."/>
            <person name="Fujino Y."/>
            <person name="Kuhara S."/>
            <person name="Ohshima T."/>
            <person name="Ogata S."/>
            <person name="Doi K."/>
        </authorList>
    </citation>
    <scope>NUCLEOTIDE SEQUENCE [LARGE SCALE GENOMIC DNA]</scope>
    <source>
        <strain evidence="4">ATCC14921</strain>
    </source>
</reference>
<evidence type="ECO:0000313" key="5">
    <source>
        <dbReference type="Proteomes" id="UP000053859"/>
    </source>
</evidence>
<dbReference type="Gene3D" id="2.60.200.20">
    <property type="match status" value="1"/>
</dbReference>
<sequence>MTFSASLARGVAPTAPGTLHARTVTGDLCAPPRPGLTVRFGRGERPDVDLEVGVDDLRVSRRHGELTYRQGQWWLRNTGRQLVRLPRGRMMHTATEPVPLTTGYTPLFVKGSGYREHLIELYVADHDDQGPVSRRRAETLRPETWALDDDERLLLVVLGQRYLLYEEDPRPLTYSMAARQLVHLRPDDNWNERRIEHRIEVVRHRLHGTGFKYPLVHDRSEERRPYDNTLLHNLLKGLVESTTLVPPDLNLMDDAPDNPDPSDTPDSRTGRPRGSRSHGR</sequence>
<keyword evidence="5" id="KW-1185">Reference proteome</keyword>
<keyword evidence="1" id="KW-0597">Phosphoprotein</keyword>
<dbReference type="EMBL" id="DF968465">
    <property type="protein sequence ID" value="GAP52583.1"/>
    <property type="molecule type" value="Genomic_DNA"/>
</dbReference>
<accession>A0A0K8PXZ8</accession>
<protein>
    <submittedName>
        <fullName evidence="4">OmpA/MotB</fullName>
    </submittedName>
</protein>
<dbReference type="OrthoDB" id="4213445at2"/>
<dbReference type="PROSITE" id="PS50006">
    <property type="entry name" value="FHA_DOMAIN"/>
    <property type="match status" value="1"/>
</dbReference>
<dbReference type="RefSeq" id="WP_059423796.1">
    <property type="nucleotide sequence ID" value="NZ_DF968465.1"/>
</dbReference>
<feature type="compositionally biased region" description="Basic residues" evidence="2">
    <location>
        <begin position="270"/>
        <end position="280"/>
    </location>
</feature>
<name>A0A0K8PXZ8_STRAJ</name>
<gene>
    <name evidence="4" type="ORF">SAZU_7460</name>
</gene>
<evidence type="ECO:0000256" key="1">
    <source>
        <dbReference type="ARBA" id="ARBA00022553"/>
    </source>
</evidence>
<evidence type="ECO:0000313" key="4">
    <source>
        <dbReference type="EMBL" id="GAP52583.1"/>
    </source>
</evidence>
<proteinExistence type="predicted"/>
<dbReference type="Proteomes" id="UP000053859">
    <property type="component" value="Unassembled WGS sequence"/>
</dbReference>
<feature type="domain" description="FHA" evidence="3">
    <location>
        <begin position="38"/>
        <end position="90"/>
    </location>
</feature>
<evidence type="ECO:0000256" key="2">
    <source>
        <dbReference type="SAM" id="MobiDB-lite"/>
    </source>
</evidence>
<feature type="region of interest" description="Disordered" evidence="2">
    <location>
        <begin position="246"/>
        <end position="280"/>
    </location>
</feature>
<organism evidence="4 5">
    <name type="scientific">Streptomyces azureus</name>
    <dbReference type="NCBI Taxonomy" id="146537"/>
    <lineage>
        <taxon>Bacteria</taxon>
        <taxon>Bacillati</taxon>
        <taxon>Actinomycetota</taxon>
        <taxon>Actinomycetes</taxon>
        <taxon>Kitasatosporales</taxon>
        <taxon>Streptomycetaceae</taxon>
        <taxon>Streptomyces</taxon>
    </lineage>
</organism>
<dbReference type="AlphaFoldDB" id="A0A0K8PXZ8"/>
<dbReference type="InterPro" id="IPR008984">
    <property type="entry name" value="SMAD_FHA_dom_sf"/>
</dbReference>
<evidence type="ECO:0000259" key="3">
    <source>
        <dbReference type="PROSITE" id="PS50006"/>
    </source>
</evidence>